<keyword evidence="2" id="KW-1185">Reference proteome</keyword>
<name>A0A2I0M1W9_COLLI</name>
<reference evidence="1 2" key="1">
    <citation type="journal article" date="2013" name="Science">
        <title>Genomic diversity and evolution of the head crest in the rock pigeon.</title>
        <authorList>
            <person name="Shapiro M.D."/>
            <person name="Kronenberg Z."/>
            <person name="Li C."/>
            <person name="Domyan E.T."/>
            <person name="Pan H."/>
            <person name="Campbell M."/>
            <person name="Tan H."/>
            <person name="Huff C.D."/>
            <person name="Hu H."/>
            <person name="Vickrey A.I."/>
            <person name="Nielsen S.C."/>
            <person name="Stringham S.A."/>
            <person name="Hu H."/>
            <person name="Willerslev E."/>
            <person name="Gilbert M.T."/>
            <person name="Yandell M."/>
            <person name="Zhang G."/>
            <person name="Wang J."/>
        </authorList>
    </citation>
    <scope>NUCLEOTIDE SEQUENCE [LARGE SCALE GENOMIC DNA]</scope>
    <source>
        <tissue evidence="1">Blood</tissue>
    </source>
</reference>
<protein>
    <submittedName>
        <fullName evidence="1">Eukaryotic translation initiation factor 4H</fullName>
    </submittedName>
</protein>
<keyword evidence="1" id="KW-0396">Initiation factor</keyword>
<dbReference type="Proteomes" id="UP000053872">
    <property type="component" value="Unassembled WGS sequence"/>
</dbReference>
<dbReference type="GO" id="GO:0003743">
    <property type="term" value="F:translation initiation factor activity"/>
    <property type="evidence" value="ECO:0007669"/>
    <property type="project" value="UniProtKB-KW"/>
</dbReference>
<proteinExistence type="predicted"/>
<dbReference type="EMBL" id="AKCR02000048">
    <property type="protein sequence ID" value="PKK23674.1"/>
    <property type="molecule type" value="Genomic_DNA"/>
</dbReference>
<keyword evidence="1" id="KW-0648">Protein biosynthesis</keyword>
<dbReference type="InParanoid" id="A0A2I0M1W9"/>
<evidence type="ECO:0000313" key="2">
    <source>
        <dbReference type="Proteomes" id="UP000053872"/>
    </source>
</evidence>
<accession>A0A2I0M1W9</accession>
<dbReference type="AlphaFoldDB" id="A0A2I0M1W9"/>
<evidence type="ECO:0000313" key="1">
    <source>
        <dbReference type="EMBL" id="PKK23674.1"/>
    </source>
</evidence>
<gene>
    <name evidence="1" type="primary">EIF4H</name>
    <name evidence="1" type="ORF">A306_00008580</name>
</gene>
<sequence>MKNVLVALITKDYYKSFLEELTKVMEKIVSKQSNSTWAMPYTILLAVLGVRLQRHCACFQQVSWWWPRSPQAAERAANRTPFHSVCGKPTLQHCSRRHRCHLQGSQCKECATSQRQGNRQI</sequence>
<comment type="caution">
    <text evidence="1">The sequence shown here is derived from an EMBL/GenBank/DDBJ whole genome shotgun (WGS) entry which is preliminary data.</text>
</comment>
<organism evidence="1 2">
    <name type="scientific">Columba livia</name>
    <name type="common">Rock dove</name>
    <dbReference type="NCBI Taxonomy" id="8932"/>
    <lineage>
        <taxon>Eukaryota</taxon>
        <taxon>Metazoa</taxon>
        <taxon>Chordata</taxon>
        <taxon>Craniata</taxon>
        <taxon>Vertebrata</taxon>
        <taxon>Euteleostomi</taxon>
        <taxon>Archelosauria</taxon>
        <taxon>Archosauria</taxon>
        <taxon>Dinosauria</taxon>
        <taxon>Saurischia</taxon>
        <taxon>Theropoda</taxon>
        <taxon>Coelurosauria</taxon>
        <taxon>Aves</taxon>
        <taxon>Neognathae</taxon>
        <taxon>Neoaves</taxon>
        <taxon>Columbimorphae</taxon>
        <taxon>Columbiformes</taxon>
        <taxon>Columbidae</taxon>
        <taxon>Columba</taxon>
    </lineage>
</organism>